<sequence length="607" mass="66648">MTLRVVILLTGLCWTCQSAKARQLCDNGKFQVELDLPHPSTLHCSEPLLKDFSQQVSIDQKYPPSQPVKHVCMDTPISYNATIPSREDHRPVGAEPGVYLYCPPQRWLNNLQHGSIVVLHHPCAPEEERSRLTVLALSCLPAFIMTAHPWLSRHRPLALVSWGRTLEMSHVTSPEVCDWLVSVSVESWQHSRPWRRRGERYYNLLLTHSAPLQRPKESPQDTHATSSRIDWLKSIRRCCERTLSSRDQNGDTQRTEETKRTEGREETNRLQRRGQGKQTQKRRRRAVLPARQGDQQDEPSTKLHPQLNSNNTDLHSTRPSHPNDTSTPSTGVLVETHHPAGAVLVGSTAEPKTVTAHISRPKEQHKQVLGTVTAHISPPKEQHKQVGAGEPKEGEGEVEEAPRTEKQGGHSSGGIGAAAAAAAAGGGGGGGGVQRKVTKSHSHSSHSHSHSQSGRKEKQGGGGGGGGAGSGRQRVREDTEEQERLGGLEGGTDAPAAAAAGGVGRMPMGGGRLAMATPRTDEAVWAAAALGFLLVLLTLSVLHTRLYRHWRTAPSLYWRDNTQDYDSVTDIIRRRLKLAGRRKRRVAAGRRHEAPLIPNSSTEEESD</sequence>
<proteinExistence type="predicted"/>
<feature type="chain" id="PRO_5044794782" description="Tumor protein p53-inducible protein 13" evidence="3">
    <location>
        <begin position="22"/>
        <end position="607"/>
    </location>
</feature>
<evidence type="ECO:0008006" key="6">
    <source>
        <dbReference type="Google" id="ProtNLM"/>
    </source>
</evidence>
<feature type="compositionally biased region" description="Basic and acidic residues" evidence="1">
    <location>
        <begin position="474"/>
        <end position="486"/>
    </location>
</feature>
<feature type="compositionally biased region" description="Basic and acidic residues" evidence="1">
    <location>
        <begin position="378"/>
        <end position="408"/>
    </location>
</feature>
<feature type="compositionally biased region" description="Basic residues" evidence="1">
    <location>
        <begin position="436"/>
        <end position="449"/>
    </location>
</feature>
<evidence type="ECO:0000313" key="5">
    <source>
        <dbReference type="Proteomes" id="UP001591681"/>
    </source>
</evidence>
<dbReference type="PANTHER" id="PTHR34179:SF1">
    <property type="entry name" value="TUMOR PROTEIN P53-INDUCIBLE PROTEIN 13"/>
    <property type="match status" value="1"/>
</dbReference>
<name>A0ABD1KB34_9TELE</name>
<feature type="compositionally biased region" description="Gly residues" evidence="1">
    <location>
        <begin position="424"/>
        <end position="433"/>
    </location>
</feature>
<feature type="region of interest" description="Disordered" evidence="1">
    <location>
        <begin position="587"/>
        <end position="607"/>
    </location>
</feature>
<accession>A0ABD1KB34</accession>
<protein>
    <recommendedName>
        <fullName evidence="6">Tumor protein p53-inducible protein 13</fullName>
    </recommendedName>
</protein>
<evidence type="ECO:0000256" key="1">
    <source>
        <dbReference type="SAM" id="MobiDB-lite"/>
    </source>
</evidence>
<dbReference type="Pfam" id="PF11303">
    <property type="entry name" value="DUF3105"/>
    <property type="match status" value="1"/>
</dbReference>
<feature type="compositionally biased region" description="Polar residues" evidence="1">
    <location>
        <begin position="306"/>
        <end position="330"/>
    </location>
</feature>
<feature type="compositionally biased region" description="Basic residues" evidence="1">
    <location>
        <begin position="270"/>
        <end position="286"/>
    </location>
</feature>
<keyword evidence="2" id="KW-1133">Transmembrane helix</keyword>
<feature type="region of interest" description="Disordered" evidence="1">
    <location>
        <begin position="242"/>
        <end position="505"/>
    </location>
</feature>
<feature type="compositionally biased region" description="Basic and acidic residues" evidence="1">
    <location>
        <begin position="253"/>
        <end position="269"/>
    </location>
</feature>
<feature type="compositionally biased region" description="Gly residues" evidence="1">
    <location>
        <begin position="460"/>
        <end position="470"/>
    </location>
</feature>
<dbReference type="InterPro" id="IPR021454">
    <property type="entry name" value="DUF3105"/>
</dbReference>
<gene>
    <name evidence="4" type="ORF">ACEWY4_008256</name>
</gene>
<keyword evidence="2" id="KW-0812">Transmembrane</keyword>
<dbReference type="AlphaFoldDB" id="A0ABD1KB34"/>
<evidence type="ECO:0000256" key="3">
    <source>
        <dbReference type="SAM" id="SignalP"/>
    </source>
</evidence>
<feature type="signal peptide" evidence="3">
    <location>
        <begin position="1"/>
        <end position="21"/>
    </location>
</feature>
<evidence type="ECO:0000313" key="4">
    <source>
        <dbReference type="EMBL" id="KAL2096108.1"/>
    </source>
</evidence>
<feature type="transmembrane region" description="Helical" evidence="2">
    <location>
        <begin position="523"/>
        <end position="542"/>
    </location>
</feature>
<dbReference type="Proteomes" id="UP001591681">
    <property type="component" value="Unassembled WGS sequence"/>
</dbReference>
<evidence type="ECO:0000256" key="2">
    <source>
        <dbReference type="SAM" id="Phobius"/>
    </source>
</evidence>
<keyword evidence="5" id="KW-1185">Reference proteome</keyword>
<keyword evidence="3" id="KW-0732">Signal</keyword>
<dbReference type="PANTHER" id="PTHR34179">
    <property type="entry name" value="TUMOR PROTEIN P53-INDUCIBLE PROTEIN 13"/>
    <property type="match status" value="1"/>
</dbReference>
<reference evidence="4 5" key="1">
    <citation type="submission" date="2024-09" db="EMBL/GenBank/DDBJ databases">
        <title>A chromosome-level genome assembly of Gray's grenadier anchovy, Coilia grayii.</title>
        <authorList>
            <person name="Fu Z."/>
        </authorList>
    </citation>
    <scope>NUCLEOTIDE SEQUENCE [LARGE SCALE GENOMIC DNA]</scope>
    <source>
        <strain evidence="4">G4</strain>
        <tissue evidence="4">Muscle</tissue>
    </source>
</reference>
<comment type="caution">
    <text evidence="4">The sequence shown here is derived from an EMBL/GenBank/DDBJ whole genome shotgun (WGS) entry which is preliminary data.</text>
</comment>
<organism evidence="4 5">
    <name type="scientific">Coilia grayii</name>
    <name type="common">Gray's grenadier anchovy</name>
    <dbReference type="NCBI Taxonomy" id="363190"/>
    <lineage>
        <taxon>Eukaryota</taxon>
        <taxon>Metazoa</taxon>
        <taxon>Chordata</taxon>
        <taxon>Craniata</taxon>
        <taxon>Vertebrata</taxon>
        <taxon>Euteleostomi</taxon>
        <taxon>Actinopterygii</taxon>
        <taxon>Neopterygii</taxon>
        <taxon>Teleostei</taxon>
        <taxon>Clupei</taxon>
        <taxon>Clupeiformes</taxon>
        <taxon>Clupeoidei</taxon>
        <taxon>Engraulidae</taxon>
        <taxon>Coilinae</taxon>
        <taxon>Coilia</taxon>
    </lineage>
</organism>
<dbReference type="EMBL" id="JBHFQA010000007">
    <property type="protein sequence ID" value="KAL2096108.1"/>
    <property type="molecule type" value="Genomic_DNA"/>
</dbReference>
<keyword evidence="2" id="KW-0472">Membrane</keyword>